<protein>
    <submittedName>
        <fullName evidence="6">Biotin carboxylase</fullName>
    </submittedName>
</protein>
<proteinExistence type="predicted"/>
<dbReference type="GO" id="GO:0005524">
    <property type="term" value="F:ATP binding"/>
    <property type="evidence" value="ECO:0007669"/>
    <property type="project" value="UniProtKB-UniRule"/>
</dbReference>
<keyword evidence="7" id="KW-1185">Reference proteome</keyword>
<dbReference type="GO" id="GO:0016874">
    <property type="term" value="F:ligase activity"/>
    <property type="evidence" value="ECO:0007669"/>
    <property type="project" value="UniProtKB-KW"/>
</dbReference>
<dbReference type="Proteomes" id="UP000294555">
    <property type="component" value="Unassembled WGS sequence"/>
</dbReference>
<dbReference type="Gene3D" id="3.40.50.20">
    <property type="match status" value="1"/>
</dbReference>
<sequence>MNTQAKNENVSVLVIEPMGAGGELLLQTIRCLGYRSVVATTREVYNSILKKHSELIDDVLFVDFSDTQAATELLVNQAPNFGVSGVVVAWEFLTDIAAEVAARLNMCGPEATLAKARRNKLTMYRTLENAHCPIPTLQAVITPDRDCTQLLYEELDYPLIVKPAENSASFGVTVVSSGEDIQQAVKDAGQWTHESPHGIPFSREILIQEYIPGQEFSVEALSVSGRYLPWGVTMKFTTEGKARAETAHIFPAPIPALLRDKILQAAEQTAVALGITNGISHTEIKLDKKGNPRIIESCSRPAGDYIPRLVELATGENPIGMYVKQSIGELGFDFVPAKPFRYAAIQFLRPVTEGRIRWIDMPKALRRAEMVDSRVTVAENAYVSPGSTNIERLGWAIFVAQKSEDIVAAMDEFNYGTRIYIK</sequence>
<dbReference type="InterPro" id="IPR011761">
    <property type="entry name" value="ATP-grasp"/>
</dbReference>
<evidence type="ECO:0000256" key="1">
    <source>
        <dbReference type="ARBA" id="ARBA00022598"/>
    </source>
</evidence>
<evidence type="ECO:0000313" key="7">
    <source>
        <dbReference type="Proteomes" id="UP000294555"/>
    </source>
</evidence>
<name>A0A4R1N785_9GAMM</name>
<dbReference type="OrthoDB" id="6964321at2"/>
<dbReference type="Gene3D" id="3.30.470.20">
    <property type="entry name" value="ATP-grasp fold, B domain"/>
    <property type="match status" value="1"/>
</dbReference>
<evidence type="ECO:0000259" key="5">
    <source>
        <dbReference type="PROSITE" id="PS50975"/>
    </source>
</evidence>
<dbReference type="PANTHER" id="PTHR43585">
    <property type="entry name" value="FUMIPYRROLE BIOSYNTHESIS PROTEIN C"/>
    <property type="match status" value="1"/>
</dbReference>
<dbReference type="GO" id="GO:0046872">
    <property type="term" value="F:metal ion binding"/>
    <property type="evidence" value="ECO:0007669"/>
    <property type="project" value="InterPro"/>
</dbReference>
<organism evidence="6 7">
    <name type="scientific">Sodalis ligni</name>
    <dbReference type="NCBI Taxonomy" id="2697027"/>
    <lineage>
        <taxon>Bacteria</taxon>
        <taxon>Pseudomonadati</taxon>
        <taxon>Pseudomonadota</taxon>
        <taxon>Gammaproteobacteria</taxon>
        <taxon>Enterobacterales</taxon>
        <taxon>Bruguierivoracaceae</taxon>
        <taxon>Sodalis</taxon>
    </lineage>
</organism>
<reference evidence="6 7" key="1">
    <citation type="submission" date="2019-02" db="EMBL/GenBank/DDBJ databases">
        <title>Investigation of anaerobic lignin degradation for improved lignocellulosic biofuels.</title>
        <authorList>
            <person name="Deangelis K."/>
        </authorList>
    </citation>
    <scope>NUCLEOTIDE SEQUENCE [LARGE SCALE GENOMIC DNA]</scope>
    <source>
        <strain evidence="6 7">159R</strain>
    </source>
</reference>
<evidence type="ECO:0000256" key="3">
    <source>
        <dbReference type="ARBA" id="ARBA00022840"/>
    </source>
</evidence>
<keyword evidence="3 4" id="KW-0067">ATP-binding</keyword>
<accession>A0A4R1N785</accession>
<dbReference type="EMBL" id="SJOI01000001">
    <property type="protein sequence ID" value="TCL03125.1"/>
    <property type="molecule type" value="Genomic_DNA"/>
</dbReference>
<evidence type="ECO:0000313" key="6">
    <source>
        <dbReference type="EMBL" id="TCL03125.1"/>
    </source>
</evidence>
<dbReference type="PROSITE" id="PS50975">
    <property type="entry name" value="ATP_GRASP"/>
    <property type="match status" value="1"/>
</dbReference>
<gene>
    <name evidence="6" type="ORF">EZJ58_1171</name>
</gene>
<dbReference type="InterPro" id="IPR052032">
    <property type="entry name" value="ATP-dep_AA_Ligase"/>
</dbReference>
<dbReference type="RefSeq" id="WP_132922016.1">
    <property type="nucleotide sequence ID" value="NZ_SJOI01000001.1"/>
</dbReference>
<dbReference type="AlphaFoldDB" id="A0A4R1N785"/>
<evidence type="ECO:0000256" key="4">
    <source>
        <dbReference type="PROSITE-ProRule" id="PRU00409"/>
    </source>
</evidence>
<feature type="domain" description="ATP-grasp" evidence="5">
    <location>
        <begin position="124"/>
        <end position="327"/>
    </location>
</feature>
<evidence type="ECO:0000256" key="2">
    <source>
        <dbReference type="ARBA" id="ARBA00022741"/>
    </source>
</evidence>
<keyword evidence="2 4" id="KW-0547">Nucleotide-binding</keyword>
<dbReference type="SUPFAM" id="SSF56059">
    <property type="entry name" value="Glutathione synthetase ATP-binding domain-like"/>
    <property type="match status" value="1"/>
</dbReference>
<dbReference type="PANTHER" id="PTHR43585:SF2">
    <property type="entry name" value="ATP-GRASP ENZYME FSQD"/>
    <property type="match status" value="1"/>
</dbReference>
<keyword evidence="1" id="KW-0436">Ligase</keyword>
<dbReference type="Pfam" id="PF13535">
    <property type="entry name" value="ATP-grasp_4"/>
    <property type="match status" value="1"/>
</dbReference>
<comment type="caution">
    <text evidence="6">The sequence shown here is derived from an EMBL/GenBank/DDBJ whole genome shotgun (WGS) entry which is preliminary data.</text>
</comment>